<accession>A0A8H6HX14</accession>
<keyword evidence="1" id="KW-0472">Membrane</keyword>
<protein>
    <submittedName>
        <fullName evidence="2">Uncharacterized protein</fullName>
    </submittedName>
</protein>
<name>A0A8H6HX14_9AGAR</name>
<dbReference type="EMBL" id="JACGCI010000040">
    <property type="protein sequence ID" value="KAF6753346.1"/>
    <property type="molecule type" value="Genomic_DNA"/>
</dbReference>
<evidence type="ECO:0000256" key="1">
    <source>
        <dbReference type="SAM" id="Phobius"/>
    </source>
</evidence>
<gene>
    <name evidence="2" type="ORF">DFP72DRAFT_902835</name>
</gene>
<keyword evidence="3" id="KW-1185">Reference proteome</keyword>
<keyword evidence="1" id="KW-0812">Transmembrane</keyword>
<feature type="transmembrane region" description="Helical" evidence="1">
    <location>
        <begin position="29"/>
        <end position="49"/>
    </location>
</feature>
<organism evidence="2 3">
    <name type="scientific">Ephemerocybe angulata</name>
    <dbReference type="NCBI Taxonomy" id="980116"/>
    <lineage>
        <taxon>Eukaryota</taxon>
        <taxon>Fungi</taxon>
        <taxon>Dikarya</taxon>
        <taxon>Basidiomycota</taxon>
        <taxon>Agaricomycotina</taxon>
        <taxon>Agaricomycetes</taxon>
        <taxon>Agaricomycetidae</taxon>
        <taxon>Agaricales</taxon>
        <taxon>Agaricineae</taxon>
        <taxon>Psathyrellaceae</taxon>
        <taxon>Ephemerocybe</taxon>
    </lineage>
</organism>
<dbReference type="Proteomes" id="UP000521943">
    <property type="component" value="Unassembled WGS sequence"/>
</dbReference>
<comment type="caution">
    <text evidence="2">The sequence shown here is derived from an EMBL/GenBank/DDBJ whole genome shotgun (WGS) entry which is preliminary data.</text>
</comment>
<reference evidence="2 3" key="1">
    <citation type="submission" date="2020-07" db="EMBL/GenBank/DDBJ databases">
        <title>Comparative genomics of pyrophilous fungi reveals a link between fire events and developmental genes.</title>
        <authorList>
            <consortium name="DOE Joint Genome Institute"/>
            <person name="Steindorff A.S."/>
            <person name="Carver A."/>
            <person name="Calhoun S."/>
            <person name="Stillman K."/>
            <person name="Liu H."/>
            <person name="Lipzen A."/>
            <person name="Pangilinan J."/>
            <person name="Labutti K."/>
            <person name="Bruns T.D."/>
            <person name="Grigoriev I.V."/>
        </authorList>
    </citation>
    <scope>NUCLEOTIDE SEQUENCE [LARGE SCALE GENOMIC DNA]</scope>
    <source>
        <strain evidence="2 3">CBS 144469</strain>
    </source>
</reference>
<keyword evidence="1" id="KW-1133">Transmembrane helix</keyword>
<dbReference type="AlphaFoldDB" id="A0A8H6HX14"/>
<sequence length="88" mass="9875">MFVLFAVSTAFHVLPSFFPAFLRVLHLLFLGNCIAVVVLLIALSLPFIVPSHMYSLSHLLLHSYRPPSFVFWPRKVACSSLVVCRTTA</sequence>
<evidence type="ECO:0000313" key="3">
    <source>
        <dbReference type="Proteomes" id="UP000521943"/>
    </source>
</evidence>
<evidence type="ECO:0000313" key="2">
    <source>
        <dbReference type="EMBL" id="KAF6753346.1"/>
    </source>
</evidence>
<proteinExistence type="predicted"/>